<evidence type="ECO:0000313" key="2">
    <source>
        <dbReference type="EMBL" id="JAH91129.1"/>
    </source>
</evidence>
<sequence length="46" mass="5657">MHKNRLNFFIFHYCYHKVHLNKCGKMIVAILLLFDCLFGRLLFNRK</sequence>
<accession>A0A0E9WL47</accession>
<reference evidence="2" key="1">
    <citation type="submission" date="2014-11" db="EMBL/GenBank/DDBJ databases">
        <authorList>
            <person name="Amaro Gonzalez C."/>
        </authorList>
    </citation>
    <scope>NUCLEOTIDE SEQUENCE</scope>
</reference>
<protein>
    <submittedName>
        <fullName evidence="2">Uncharacterized protein</fullName>
    </submittedName>
</protein>
<keyword evidence="1" id="KW-0812">Transmembrane</keyword>
<keyword evidence="1" id="KW-1133">Transmembrane helix</keyword>
<name>A0A0E9WL47_ANGAN</name>
<keyword evidence="1" id="KW-0472">Membrane</keyword>
<organism evidence="2">
    <name type="scientific">Anguilla anguilla</name>
    <name type="common">European freshwater eel</name>
    <name type="synonym">Muraena anguilla</name>
    <dbReference type="NCBI Taxonomy" id="7936"/>
    <lineage>
        <taxon>Eukaryota</taxon>
        <taxon>Metazoa</taxon>
        <taxon>Chordata</taxon>
        <taxon>Craniata</taxon>
        <taxon>Vertebrata</taxon>
        <taxon>Euteleostomi</taxon>
        <taxon>Actinopterygii</taxon>
        <taxon>Neopterygii</taxon>
        <taxon>Teleostei</taxon>
        <taxon>Anguilliformes</taxon>
        <taxon>Anguillidae</taxon>
        <taxon>Anguilla</taxon>
    </lineage>
</organism>
<feature type="transmembrane region" description="Helical" evidence="1">
    <location>
        <begin position="26"/>
        <end position="43"/>
    </location>
</feature>
<proteinExistence type="predicted"/>
<dbReference type="AlphaFoldDB" id="A0A0E9WL47"/>
<dbReference type="EMBL" id="GBXM01017448">
    <property type="protein sequence ID" value="JAH91129.1"/>
    <property type="molecule type" value="Transcribed_RNA"/>
</dbReference>
<reference evidence="2" key="2">
    <citation type="journal article" date="2015" name="Fish Shellfish Immunol.">
        <title>Early steps in the European eel (Anguilla anguilla)-Vibrio vulnificus interaction in the gills: Role of the RtxA13 toxin.</title>
        <authorList>
            <person name="Callol A."/>
            <person name="Pajuelo D."/>
            <person name="Ebbesson L."/>
            <person name="Teles M."/>
            <person name="MacKenzie S."/>
            <person name="Amaro C."/>
        </authorList>
    </citation>
    <scope>NUCLEOTIDE SEQUENCE</scope>
</reference>
<evidence type="ECO:0000256" key="1">
    <source>
        <dbReference type="SAM" id="Phobius"/>
    </source>
</evidence>